<keyword evidence="3" id="KW-0812">Transmembrane</keyword>
<dbReference type="PANTHER" id="PTHR32309:SF13">
    <property type="entry name" value="FERRIC ENTEROBACTIN TRANSPORT PROTEIN FEPE"/>
    <property type="match status" value="1"/>
</dbReference>
<evidence type="ECO:0000256" key="2">
    <source>
        <dbReference type="SAM" id="MobiDB-lite"/>
    </source>
</evidence>
<keyword evidence="5" id="KW-1185">Reference proteome</keyword>
<feature type="transmembrane region" description="Helical" evidence="3">
    <location>
        <begin position="83"/>
        <end position="105"/>
    </location>
</feature>
<protein>
    <recommendedName>
        <fullName evidence="6">Sugar transporter</fullName>
    </recommendedName>
</protein>
<organism evidence="4 5">
    <name type="scientific">Paenirhodobacter populi</name>
    <dbReference type="NCBI Taxonomy" id="2306993"/>
    <lineage>
        <taxon>Bacteria</taxon>
        <taxon>Pseudomonadati</taxon>
        <taxon>Pseudomonadota</taxon>
        <taxon>Alphaproteobacteria</taxon>
        <taxon>Rhodobacterales</taxon>
        <taxon>Rhodobacter group</taxon>
        <taxon>Paenirhodobacter</taxon>
    </lineage>
</organism>
<reference evidence="4 5" key="1">
    <citation type="submission" date="2019-01" db="EMBL/GenBank/DDBJ databases">
        <title>Sinorhodobacter populi sp. nov. isolated from the symptomatic bark tissue of Populus euramericana canker.</title>
        <authorList>
            <person name="Xu G."/>
        </authorList>
    </citation>
    <scope>NUCLEOTIDE SEQUENCE [LARGE SCALE GENOMIC DNA]</scope>
    <source>
        <strain evidence="4 5">2D-5</strain>
    </source>
</reference>
<feature type="transmembrane region" description="Helical" evidence="3">
    <location>
        <begin position="413"/>
        <end position="435"/>
    </location>
</feature>
<dbReference type="GO" id="GO:0005886">
    <property type="term" value="C:plasma membrane"/>
    <property type="evidence" value="ECO:0007669"/>
    <property type="project" value="TreeGrafter"/>
</dbReference>
<sequence>MTISQPPAAPVQKVGTGAEAKAAPAATEAKASPAVAKATPSPAVAKAPPAPASAPTTAKAAPAVSAAPLTPLEPPKLRLRHRLMLLSFVLVVLMPGIVGMSYLFLRAADQYHSRAAFSVRSESFSGALTTLAAFTQIGQTSAPESAVLYDYIRSQELMQQVDARLDLRHIFNLHPRDVVFSLGDEATTEDMLDYWQRMVRVTLDSNTNILNIEVHAFRPEDAVAISQAVIDNSADLVNQLSAIARDDTMRAASEDLTEAQDRMRDLSSQIRAFRDQNSIIDPAQGVQGQMGVLGALQGQLASALIEKETLLPQASGQNDPRLTVVDRKIAAIRNQIAEERARVREPDGDEQSMSTVIGQYEGLLVDLEFARTAYTAAMAAMEQARAEARRQSRYVAVHINPTLAQESLYPRRWILSGLLFLGLFAGWAVMALAYYNMRDRG</sequence>
<dbReference type="RefSeq" id="WP_128269741.1">
    <property type="nucleotide sequence ID" value="NZ_SAUW01000009.1"/>
</dbReference>
<proteinExistence type="predicted"/>
<dbReference type="PANTHER" id="PTHR32309">
    <property type="entry name" value="TYROSINE-PROTEIN KINASE"/>
    <property type="match status" value="1"/>
</dbReference>
<dbReference type="InterPro" id="IPR050445">
    <property type="entry name" value="Bact_polysacc_biosynth/exp"/>
</dbReference>
<dbReference type="AlphaFoldDB" id="A0A443IVH2"/>
<keyword evidence="3" id="KW-1133">Transmembrane helix</keyword>
<keyword evidence="1" id="KW-0175">Coiled coil</keyword>
<reference evidence="4 5" key="2">
    <citation type="submission" date="2019-01" db="EMBL/GenBank/DDBJ databases">
        <authorList>
            <person name="Li Y."/>
        </authorList>
    </citation>
    <scope>NUCLEOTIDE SEQUENCE [LARGE SCALE GENOMIC DNA]</scope>
    <source>
        <strain evidence="4 5">2D-5</strain>
    </source>
</reference>
<evidence type="ECO:0000313" key="5">
    <source>
        <dbReference type="Proteomes" id="UP000285710"/>
    </source>
</evidence>
<dbReference type="GO" id="GO:0004713">
    <property type="term" value="F:protein tyrosine kinase activity"/>
    <property type="evidence" value="ECO:0007669"/>
    <property type="project" value="TreeGrafter"/>
</dbReference>
<accession>A0A443IVH2</accession>
<evidence type="ECO:0000256" key="3">
    <source>
        <dbReference type="SAM" id="Phobius"/>
    </source>
</evidence>
<name>A0A443IVH2_9RHOB</name>
<feature type="compositionally biased region" description="Low complexity" evidence="2">
    <location>
        <begin position="18"/>
        <end position="64"/>
    </location>
</feature>
<dbReference type="Proteomes" id="UP000285710">
    <property type="component" value="Unassembled WGS sequence"/>
</dbReference>
<feature type="coiled-coil region" evidence="1">
    <location>
        <begin position="249"/>
        <end position="276"/>
    </location>
</feature>
<evidence type="ECO:0008006" key="6">
    <source>
        <dbReference type="Google" id="ProtNLM"/>
    </source>
</evidence>
<evidence type="ECO:0000256" key="1">
    <source>
        <dbReference type="SAM" id="Coils"/>
    </source>
</evidence>
<keyword evidence="3" id="KW-0472">Membrane</keyword>
<feature type="region of interest" description="Disordered" evidence="2">
    <location>
        <begin position="1"/>
        <end position="64"/>
    </location>
</feature>
<evidence type="ECO:0000313" key="4">
    <source>
        <dbReference type="EMBL" id="RWR12105.1"/>
    </source>
</evidence>
<dbReference type="EMBL" id="SAUW01000009">
    <property type="protein sequence ID" value="RWR12105.1"/>
    <property type="molecule type" value="Genomic_DNA"/>
</dbReference>
<gene>
    <name evidence="4" type="ORF">D2T33_10500</name>
</gene>
<comment type="caution">
    <text evidence="4">The sequence shown here is derived from an EMBL/GenBank/DDBJ whole genome shotgun (WGS) entry which is preliminary data.</text>
</comment>